<accession>A0ABU0IPK0</accession>
<protein>
    <recommendedName>
        <fullName evidence="4">Alkaline proteinase inhibitor/ Outer membrane lipoprotein Omp19 domain-containing protein</fullName>
    </recommendedName>
</protein>
<keyword evidence="3" id="KW-1185">Reference proteome</keyword>
<feature type="compositionally biased region" description="Low complexity" evidence="1">
    <location>
        <begin position="121"/>
        <end position="146"/>
    </location>
</feature>
<name>A0ABU0IPK0_9CAUL</name>
<gene>
    <name evidence="2" type="ORF">QO010_001700</name>
</gene>
<evidence type="ECO:0008006" key="4">
    <source>
        <dbReference type="Google" id="ProtNLM"/>
    </source>
</evidence>
<evidence type="ECO:0000313" key="2">
    <source>
        <dbReference type="EMBL" id="MDQ0463929.1"/>
    </source>
</evidence>
<dbReference type="EMBL" id="JAUSVS010000002">
    <property type="protein sequence ID" value="MDQ0463929.1"/>
    <property type="molecule type" value="Genomic_DNA"/>
</dbReference>
<dbReference type="Proteomes" id="UP001228905">
    <property type="component" value="Unassembled WGS sequence"/>
</dbReference>
<dbReference type="RefSeq" id="WP_307348207.1">
    <property type="nucleotide sequence ID" value="NZ_JAUSVS010000002.1"/>
</dbReference>
<evidence type="ECO:0000256" key="1">
    <source>
        <dbReference type="SAM" id="MobiDB-lite"/>
    </source>
</evidence>
<reference evidence="2 3" key="1">
    <citation type="submission" date="2023-07" db="EMBL/GenBank/DDBJ databases">
        <title>Genomic Encyclopedia of Type Strains, Phase IV (KMG-IV): sequencing the most valuable type-strain genomes for metagenomic binning, comparative biology and taxonomic classification.</title>
        <authorList>
            <person name="Goeker M."/>
        </authorList>
    </citation>
    <scope>NUCLEOTIDE SEQUENCE [LARGE SCALE GENOMIC DNA]</scope>
    <source>
        <strain evidence="2 3">DSM 18695</strain>
    </source>
</reference>
<evidence type="ECO:0000313" key="3">
    <source>
        <dbReference type="Proteomes" id="UP001228905"/>
    </source>
</evidence>
<comment type="caution">
    <text evidence="2">The sequence shown here is derived from an EMBL/GenBank/DDBJ whole genome shotgun (WGS) entry which is preliminary data.</text>
</comment>
<organism evidence="2 3">
    <name type="scientific">Caulobacter ginsengisoli</name>
    <dbReference type="NCBI Taxonomy" id="400775"/>
    <lineage>
        <taxon>Bacteria</taxon>
        <taxon>Pseudomonadati</taxon>
        <taxon>Pseudomonadota</taxon>
        <taxon>Alphaproteobacteria</taxon>
        <taxon>Caulobacterales</taxon>
        <taxon>Caulobacteraceae</taxon>
        <taxon>Caulobacter</taxon>
    </lineage>
</organism>
<sequence>MDMFKDRRLMLVLGAIAALVLGVAIAMLIARRDPGSDKPPPASQGGLVVEPGRVDDAKLDAARPLRCFVNGQYVGDLTLAECANKNGVATGALDVGVDQTGALAASTEAGTVLTPLPPQEQVAAQPAPTTPADETPTTTPTATPAAGGSACWRYAGTEWKRLGDMSLNSCVQTLYAGQCVKSGQANYGRFGDQTLRLVKGKVEVSSDDRRFRTLVEQGSNCSIPAAG</sequence>
<proteinExistence type="predicted"/>
<feature type="region of interest" description="Disordered" evidence="1">
    <location>
        <begin position="121"/>
        <end position="147"/>
    </location>
</feature>